<evidence type="ECO:0000313" key="2">
    <source>
        <dbReference type="EMBL" id="EPE03801.1"/>
    </source>
</evidence>
<dbReference type="VEuPathDB" id="FungiDB:F503_06507"/>
<dbReference type="OrthoDB" id="4203839at2759"/>
<evidence type="ECO:0000256" key="1">
    <source>
        <dbReference type="SAM" id="MobiDB-lite"/>
    </source>
</evidence>
<name>S3BWK9_OPHP1</name>
<dbReference type="AlphaFoldDB" id="S3BWK9"/>
<dbReference type="eggNOG" id="ENOG502T05Z">
    <property type="taxonomic scope" value="Eukaryota"/>
</dbReference>
<feature type="compositionally biased region" description="Polar residues" evidence="1">
    <location>
        <begin position="154"/>
        <end position="166"/>
    </location>
</feature>
<gene>
    <name evidence="2" type="ORF">F503_06507</name>
</gene>
<dbReference type="Proteomes" id="UP000016923">
    <property type="component" value="Unassembled WGS sequence"/>
</dbReference>
<proteinExistence type="predicted"/>
<dbReference type="STRING" id="1262450.S3BWK9"/>
<organism evidence="2 3">
    <name type="scientific">Ophiostoma piceae (strain UAMH 11346)</name>
    <name type="common">Sap stain fungus</name>
    <dbReference type="NCBI Taxonomy" id="1262450"/>
    <lineage>
        <taxon>Eukaryota</taxon>
        <taxon>Fungi</taxon>
        <taxon>Dikarya</taxon>
        <taxon>Ascomycota</taxon>
        <taxon>Pezizomycotina</taxon>
        <taxon>Sordariomycetes</taxon>
        <taxon>Sordariomycetidae</taxon>
        <taxon>Ophiostomatales</taxon>
        <taxon>Ophiostomataceae</taxon>
        <taxon>Ophiostoma</taxon>
    </lineage>
</organism>
<feature type="region of interest" description="Disordered" evidence="1">
    <location>
        <begin position="133"/>
        <end position="222"/>
    </location>
</feature>
<feature type="compositionally biased region" description="Polar residues" evidence="1">
    <location>
        <begin position="175"/>
        <end position="190"/>
    </location>
</feature>
<accession>S3BWK9</accession>
<feature type="compositionally biased region" description="Polar residues" evidence="1">
    <location>
        <begin position="135"/>
        <end position="147"/>
    </location>
</feature>
<sequence>MRLQQATNTQVGITSSMRARWFEELRSIAQCFVAAQQTSAKLEGASNTERGQLKGALRSALDELETMRAQRDDAKKEAVYLRGRLDELVAQLRLQEKMPTHHFDQQRYFPAESSHVEPTDILQQLPKAVEDMPFSPQQRETSQTSRSAPLKARGNSNRGYHNNQSRFFGRLQAAPSDSSKCSTSGQSTPDFYSGLARGQISQTPNMPQGPFTAPAASRQSTERHIRNGQLAISASPFQAPQSFQKAGSVGSSGPHARSSHSHAAPSSQASRLQAPVHSSELVLRTEQNLNDFSPGVTPHKGSTDEERVTGIFGLFNAIKVWVLKYCGSPDEDSMSSLGSQYPQLWDYVLNITYPNNRQNAASHAGFLLTNRATRCYFIARMLIQYVAESLWNPEAWEGHDRRLTSVLVGIKQKLDPKFGYDAALQPHERHALVDKRSSVIYDFISQPGWTNSEASRIAQTTNRLKEIVGPMLSSGDLDYESALNELSGISGTALRLSAVLNTCRLSFQYQFNECGIKFSEQSHRALNNALTGRELQSQQWRVMCVVTPGITYRNDAGTSMDPRLLAKANVLVMQ</sequence>
<evidence type="ECO:0000313" key="3">
    <source>
        <dbReference type="Proteomes" id="UP000016923"/>
    </source>
</evidence>
<dbReference type="EMBL" id="KE148165">
    <property type="protein sequence ID" value="EPE03801.1"/>
    <property type="molecule type" value="Genomic_DNA"/>
</dbReference>
<keyword evidence="3" id="KW-1185">Reference proteome</keyword>
<protein>
    <submittedName>
        <fullName evidence="2">Uncharacterized protein</fullName>
    </submittedName>
</protein>
<feature type="compositionally biased region" description="Low complexity" evidence="1">
    <location>
        <begin position="251"/>
        <end position="271"/>
    </location>
</feature>
<reference evidence="2 3" key="1">
    <citation type="journal article" date="2013" name="BMC Genomics">
        <title>The genome and transcriptome of the pine saprophyte Ophiostoma piceae, and a comparison with the bark beetle-associated pine pathogen Grosmannia clavigera.</title>
        <authorList>
            <person name="Haridas S."/>
            <person name="Wang Y."/>
            <person name="Lim L."/>
            <person name="Massoumi Alamouti S."/>
            <person name="Jackman S."/>
            <person name="Docking R."/>
            <person name="Robertson G."/>
            <person name="Birol I."/>
            <person name="Bohlmann J."/>
            <person name="Breuil C."/>
        </authorList>
    </citation>
    <scope>NUCLEOTIDE SEQUENCE [LARGE SCALE GENOMIC DNA]</scope>
    <source>
        <strain evidence="2 3">UAMH 11346</strain>
    </source>
</reference>
<feature type="region of interest" description="Disordered" evidence="1">
    <location>
        <begin position="241"/>
        <end position="277"/>
    </location>
</feature>
<dbReference type="HOGENOM" id="CLU_034305_0_0_1"/>